<feature type="transmembrane region" description="Helical" evidence="1">
    <location>
        <begin position="53"/>
        <end position="85"/>
    </location>
</feature>
<accession>A0A4Q1DE64</accession>
<dbReference type="OrthoDB" id="621177at2"/>
<name>A0A4Q1DE64_9BACT</name>
<comment type="caution">
    <text evidence="2">The sequence shown here is derived from an EMBL/GenBank/DDBJ whole genome shotgun (WGS) entry which is preliminary data.</text>
</comment>
<evidence type="ECO:0000313" key="2">
    <source>
        <dbReference type="EMBL" id="RXK87185.1"/>
    </source>
</evidence>
<organism evidence="2 3">
    <name type="scientific">Filimonas effusa</name>
    <dbReference type="NCBI Taxonomy" id="2508721"/>
    <lineage>
        <taxon>Bacteria</taxon>
        <taxon>Pseudomonadati</taxon>
        <taxon>Bacteroidota</taxon>
        <taxon>Chitinophagia</taxon>
        <taxon>Chitinophagales</taxon>
        <taxon>Chitinophagaceae</taxon>
        <taxon>Filimonas</taxon>
    </lineage>
</organism>
<keyword evidence="1" id="KW-0812">Transmembrane</keyword>
<feature type="transmembrane region" description="Helical" evidence="1">
    <location>
        <begin position="21"/>
        <end position="41"/>
    </location>
</feature>
<dbReference type="RefSeq" id="WP_129002935.1">
    <property type="nucleotide sequence ID" value="NZ_SDHZ01000001.1"/>
</dbReference>
<sequence>MIKRLKNTFLIMKQAGIYVPVTWYFVLFLAFGTLVFRWLMGQQQHPDNTYSEIFTLLLLVSLSCVGILLAWGLLSVSFSFLFFLIKKRRRKVHCKLESLAADSPGAMRQQQTLRLEISPLIKPLLGFVKLRVIYDLEYYSEKFSLAEKNRKNWSRLEGTYHWPLPQIREYRIDQVIVYFEDLFQFFSFPVTLDINDRFFTRPDKAASRPFQLNPRKTEETNVHIDEMKKVEGEHVNYKHFEANDDVRRIVWKIYAKNKELVVRMPEIMDPYASHLCLYASFHTAFPVSDSIVVKEPFLDYYKTIVNSTYEQLVKQGFEVQYIPDQPIRQNWATEDASAISRLISVTHWQQQQDISSYVKPEDAAIVLVSSLNDAGEVERLVSRYGNQISFVLVRLSNSMKQQEVRDWLQWLFVQYEPNTYERYRPQWQISQLRRSIIANEKKIAGILAAYEKSVVV</sequence>
<protein>
    <submittedName>
        <fullName evidence="2">DUF58 domain-containing protein</fullName>
    </submittedName>
</protein>
<keyword evidence="1" id="KW-1133">Transmembrane helix</keyword>
<reference evidence="2 3" key="1">
    <citation type="submission" date="2019-01" db="EMBL/GenBank/DDBJ databases">
        <title>Filimonas sp. strain TTM-71.</title>
        <authorList>
            <person name="Chen W.-M."/>
        </authorList>
    </citation>
    <scope>NUCLEOTIDE SEQUENCE [LARGE SCALE GENOMIC DNA]</scope>
    <source>
        <strain evidence="2 3">TTM-71</strain>
    </source>
</reference>
<gene>
    <name evidence="2" type="ORF">ESB13_10510</name>
</gene>
<keyword evidence="1" id="KW-0472">Membrane</keyword>
<keyword evidence="3" id="KW-1185">Reference proteome</keyword>
<evidence type="ECO:0000256" key="1">
    <source>
        <dbReference type="SAM" id="Phobius"/>
    </source>
</evidence>
<evidence type="ECO:0000313" key="3">
    <source>
        <dbReference type="Proteomes" id="UP000290545"/>
    </source>
</evidence>
<dbReference type="Proteomes" id="UP000290545">
    <property type="component" value="Unassembled WGS sequence"/>
</dbReference>
<proteinExistence type="predicted"/>
<dbReference type="AlphaFoldDB" id="A0A4Q1DE64"/>
<dbReference type="EMBL" id="SDHZ01000001">
    <property type="protein sequence ID" value="RXK87185.1"/>
    <property type="molecule type" value="Genomic_DNA"/>
</dbReference>